<evidence type="ECO:0000313" key="2">
    <source>
        <dbReference type="Proteomes" id="UP000001542"/>
    </source>
</evidence>
<dbReference type="VEuPathDB" id="TrichDB:TVAGG3_0614550"/>
<dbReference type="EMBL" id="DS113365">
    <property type="protein sequence ID" value="EAY09043.1"/>
    <property type="molecule type" value="Genomic_DNA"/>
</dbReference>
<reference evidence="1" key="1">
    <citation type="submission" date="2006-10" db="EMBL/GenBank/DDBJ databases">
        <authorList>
            <person name="Amadeo P."/>
            <person name="Zhao Q."/>
            <person name="Wortman J."/>
            <person name="Fraser-Liggett C."/>
            <person name="Carlton J."/>
        </authorList>
    </citation>
    <scope>NUCLEOTIDE SEQUENCE</scope>
    <source>
        <strain evidence="1">G3</strain>
    </source>
</reference>
<evidence type="ECO:0000313" key="1">
    <source>
        <dbReference type="EMBL" id="EAY09043.1"/>
    </source>
</evidence>
<keyword evidence="2" id="KW-1185">Reference proteome</keyword>
<gene>
    <name evidence="1" type="ORF">TVAG_180170</name>
</gene>
<organism evidence="1 2">
    <name type="scientific">Trichomonas vaginalis (strain ATCC PRA-98 / G3)</name>
    <dbReference type="NCBI Taxonomy" id="412133"/>
    <lineage>
        <taxon>Eukaryota</taxon>
        <taxon>Metamonada</taxon>
        <taxon>Parabasalia</taxon>
        <taxon>Trichomonadida</taxon>
        <taxon>Trichomonadidae</taxon>
        <taxon>Trichomonas</taxon>
    </lineage>
</organism>
<name>A2EE46_TRIV3</name>
<reference evidence="1" key="2">
    <citation type="journal article" date="2007" name="Science">
        <title>Draft genome sequence of the sexually transmitted pathogen Trichomonas vaginalis.</title>
        <authorList>
            <person name="Carlton J.M."/>
            <person name="Hirt R.P."/>
            <person name="Silva J.C."/>
            <person name="Delcher A.L."/>
            <person name="Schatz M."/>
            <person name="Zhao Q."/>
            <person name="Wortman J.R."/>
            <person name="Bidwell S.L."/>
            <person name="Alsmark U.C.M."/>
            <person name="Besteiro S."/>
            <person name="Sicheritz-Ponten T."/>
            <person name="Noel C.J."/>
            <person name="Dacks J.B."/>
            <person name="Foster P.G."/>
            <person name="Simillion C."/>
            <person name="Van de Peer Y."/>
            <person name="Miranda-Saavedra D."/>
            <person name="Barton G.J."/>
            <person name="Westrop G.D."/>
            <person name="Mueller S."/>
            <person name="Dessi D."/>
            <person name="Fiori P.L."/>
            <person name="Ren Q."/>
            <person name="Paulsen I."/>
            <person name="Zhang H."/>
            <person name="Bastida-Corcuera F.D."/>
            <person name="Simoes-Barbosa A."/>
            <person name="Brown M.T."/>
            <person name="Hayes R.D."/>
            <person name="Mukherjee M."/>
            <person name="Okumura C.Y."/>
            <person name="Schneider R."/>
            <person name="Smith A.J."/>
            <person name="Vanacova S."/>
            <person name="Villalvazo M."/>
            <person name="Haas B.J."/>
            <person name="Pertea M."/>
            <person name="Feldblyum T.V."/>
            <person name="Utterback T.R."/>
            <person name="Shu C.L."/>
            <person name="Osoegawa K."/>
            <person name="de Jong P.J."/>
            <person name="Hrdy I."/>
            <person name="Horvathova L."/>
            <person name="Zubacova Z."/>
            <person name="Dolezal P."/>
            <person name="Malik S.B."/>
            <person name="Logsdon J.M. Jr."/>
            <person name="Henze K."/>
            <person name="Gupta A."/>
            <person name="Wang C.C."/>
            <person name="Dunne R.L."/>
            <person name="Upcroft J.A."/>
            <person name="Upcroft P."/>
            <person name="White O."/>
            <person name="Salzberg S.L."/>
            <person name="Tang P."/>
            <person name="Chiu C.-H."/>
            <person name="Lee Y.-S."/>
            <person name="Embley T.M."/>
            <person name="Coombs G.H."/>
            <person name="Mottram J.C."/>
            <person name="Tachezy J."/>
            <person name="Fraser-Liggett C.M."/>
            <person name="Johnson P.J."/>
        </authorList>
    </citation>
    <scope>NUCLEOTIDE SEQUENCE [LARGE SCALE GENOMIC DNA]</scope>
    <source>
        <strain evidence="1">G3</strain>
    </source>
</reference>
<sequence>MESIYQLCAPNLNIKNAQKVVTDLNNLRNSVTAKYYEQLDEENKNYLLDFLVKALPEIWEIGSSQIKFAAAAAYGDLFIRLAPFEYKTLTERVIREISFLTSGLVLQLSGVCFLSKFYSSVDFGEILNSTPFMHLFKFEDTDRIPNLVKYMKKLPIVFLQNLAEYFVQLFTFTPSNRHYAAAISILTEEEPEEFINIIKDETPPQYIGQFFSNKAPTFPHSLLDEYKTQLMEIITNPESTNLDYEMSCVTLSLFIRSEQLNLDDIEKLITREMVQNSKVISSLLKLPIKPEIIRELFTFTPSIPQEKPEEEVEASPLLGQVEEKQVSAQNPHEVNLDFGKFECPKNLIVPLMEYFSANLIFTPELVSLVGNTLDDNDPNYSDALRTLGDVARKLPSEELNRLLFKAFSIVSNNWIHSLWTLKLIGQLDFTRMSKDMTEKAFKIIEDAVMSQTDKLHITGCQTVLKIKNTLPFDQFKIFIDKFIRKLDIFNEFDFERRVSFLAKTFYVMTGGWTLSFMHIATMVSEAMSIFNFSPKVLEGIFYILAVFSSNMKNIENTMYFTRYALGVIVSQYEQFTGYKMEFPLTSPLSKAIIKNDIPLRKVDSDITQHPEHGHRQVMSTSLTALIFLSKVQWGEMPVDKSDLVLLTNFATILCPLFTDECIRLATVLLDNQSADKIAFEEFIKECIKYVRTKRQKLGIITVIEMASKRLEMNLDDFVEVDDIARDIRKFILAMKDLDFVTIRTVRNFLKKYDYLISDLQAEKICIENERYLIRTQLENNNDTPVNMPIINEHPEALDTVKRAQIDVEESEDMSIDESQDFAFDEKEFNSLTIPDSSDVRKYLPTLTPFIALKLEIPDYVLSLPIIVHTCNYSRALLPNNLLEKFLEFALRKKDGRAVLAVLRVMTFNKYYYPVEKLLTNKIFENSRYLYMILAILSMKYQTINSLPDFALDYIKSITSDDFVEFVINSTRSTRRNATALIKFDPQYFNSKLEPIEKWSSTQLKNLFWIFPLMKSKVTAIIRHILDITRNSRKKRPIALHLLAACLNDRKEKALIKTAHAEIRHFLLDEKPEFDNTCQVWILALVSIVCHRVQGDESGADDFIKMSNAVGNQSTFGGLLLLEINGQNLTNVKFISQLLYYSQNSMYLHVLQYLRRTTEGNAITLPQNLIDYIMKAKKNLSFMEAKELSLLLIQHLSKKPTREATVELFNQFVAMATTTPQSCYSTLYVPFFKSCLSLFRSSFPENKKILDLIQPCFDLQYVPLPVVDLCFSVCQKIKDVEQGLCLFPPYLRQFTSSITYNVAEQAALFSLKHVKSESPDVSVWVPICKRFFDSFYAAVSILKRQKSTVDILSSCFKNSGKKSLEMVLDAKKRPFSIFYAVLDQSDATPKELDNFINEMIKDLH</sequence>
<accession>A2EE46</accession>
<dbReference type="SUPFAM" id="SSF48371">
    <property type="entry name" value="ARM repeat"/>
    <property type="match status" value="1"/>
</dbReference>
<dbReference type="Proteomes" id="UP000001542">
    <property type="component" value="Unassembled WGS sequence"/>
</dbReference>
<dbReference type="KEGG" id="tva:4766958"/>
<dbReference type="VEuPathDB" id="TrichDB:TVAG_180170"/>
<dbReference type="RefSeq" id="XP_001321266.1">
    <property type="nucleotide sequence ID" value="XM_001321231.1"/>
</dbReference>
<dbReference type="OrthoDB" id="10644684at2759"/>
<protein>
    <submittedName>
        <fullName evidence="1">Uncharacterized protein</fullName>
    </submittedName>
</protein>
<dbReference type="InParanoid" id="A2EE46"/>
<proteinExistence type="predicted"/>
<dbReference type="InterPro" id="IPR016024">
    <property type="entry name" value="ARM-type_fold"/>
</dbReference>